<dbReference type="HOGENOM" id="CLU_132888_2_2_9"/>
<dbReference type="Gene3D" id="3.40.630.30">
    <property type="match status" value="1"/>
</dbReference>
<dbReference type="InterPro" id="IPR000182">
    <property type="entry name" value="GNAT_dom"/>
</dbReference>
<accession>A0A0H3KAG0</accession>
<reference evidence="3 4" key="1">
    <citation type="journal article" date="2008" name="J. Bacteriol.">
        <title>Genome sequence of Staphylococcus aureus strain Newman and comparative analysis of staphylococcal genomes: polymorphism and evolution of two major pathogenicity islands.</title>
        <authorList>
            <person name="Baba T."/>
            <person name="Bae T."/>
            <person name="Schneewind O."/>
            <person name="Takeuchi F."/>
            <person name="Hiramatsu K."/>
        </authorList>
    </citation>
    <scope>NUCLEOTIDE SEQUENCE [LARGE SCALE GENOMIC DNA]</scope>
    <source>
        <strain evidence="3 4">Newman</strain>
    </source>
</reference>
<organism evidence="3 4">
    <name type="scientific">Staphylococcus aureus (strain Newman)</name>
    <dbReference type="NCBI Taxonomy" id="426430"/>
    <lineage>
        <taxon>Bacteria</taxon>
        <taxon>Bacillati</taxon>
        <taxon>Bacillota</taxon>
        <taxon>Bacilli</taxon>
        <taxon>Bacillales</taxon>
        <taxon>Staphylococcaceae</taxon>
        <taxon>Staphylococcus</taxon>
    </lineage>
</organism>
<sequence>MICMSNLEIKQGENKFYIGDDENNALAEITYRFVDNNEINIDHTGVSDELGGQGVGKKLLKAVVEHARENNLKIIASCSFAKHMLEKEDSYQDVYLG</sequence>
<evidence type="ECO:0000259" key="2">
    <source>
        <dbReference type="PROSITE" id="PS51729"/>
    </source>
</evidence>
<dbReference type="InterPro" id="IPR045057">
    <property type="entry name" value="Gcn5-rel_NAT"/>
</dbReference>
<evidence type="ECO:0000313" key="3">
    <source>
        <dbReference type="EMBL" id="BAF68691.1"/>
    </source>
</evidence>
<dbReference type="CDD" id="cd04301">
    <property type="entry name" value="NAT_SF"/>
    <property type="match status" value="1"/>
</dbReference>
<proteinExistence type="predicted"/>
<dbReference type="SUPFAM" id="SSF55729">
    <property type="entry name" value="Acyl-CoA N-acyltransferases (Nat)"/>
    <property type="match status" value="1"/>
</dbReference>
<name>A0A0H3KAG0_STAAE</name>
<dbReference type="AlphaFoldDB" id="A0A0H3KAG0"/>
<feature type="domain" description="N-acetyltransferase" evidence="2">
    <location>
        <begin position="8"/>
        <end position="96"/>
    </location>
</feature>
<dbReference type="PANTHER" id="PTHR31435">
    <property type="entry name" value="PROTEIN NATD1"/>
    <property type="match status" value="1"/>
</dbReference>
<evidence type="ECO:0000259" key="1">
    <source>
        <dbReference type="PROSITE" id="PS51186"/>
    </source>
</evidence>
<dbReference type="PROSITE" id="PS51186">
    <property type="entry name" value="GNAT"/>
    <property type="match status" value="1"/>
</dbReference>
<dbReference type="PROSITE" id="PS51729">
    <property type="entry name" value="GNAT_YJDJ"/>
    <property type="match status" value="1"/>
</dbReference>
<dbReference type="PANTHER" id="PTHR31435:SF10">
    <property type="entry name" value="BSR4717 PROTEIN"/>
    <property type="match status" value="1"/>
</dbReference>
<dbReference type="EMBL" id="AP009351">
    <property type="protein sequence ID" value="BAF68691.1"/>
    <property type="molecule type" value="Genomic_DNA"/>
</dbReference>
<dbReference type="InterPro" id="IPR016181">
    <property type="entry name" value="Acyl_CoA_acyltransferase"/>
</dbReference>
<dbReference type="InterPro" id="IPR031165">
    <property type="entry name" value="GNAT_YJDJ"/>
</dbReference>
<gene>
    <name evidence="3" type="ordered locus">NWMN_2419</name>
</gene>
<dbReference type="Pfam" id="PF14542">
    <property type="entry name" value="Acetyltransf_CG"/>
    <property type="match status" value="1"/>
</dbReference>
<protein>
    <submittedName>
        <fullName evidence="3">Acetyltransferase, GNAT family protein</fullName>
    </submittedName>
</protein>
<dbReference type="KEGG" id="sae:NWMN_2419"/>
<dbReference type="FunFam" id="3.40.630.30:FF:000171">
    <property type="entry name" value="Acetyltransferase, GNAT family"/>
    <property type="match status" value="1"/>
</dbReference>
<feature type="domain" description="N-acetyltransferase" evidence="1">
    <location>
        <begin position="1"/>
        <end position="97"/>
    </location>
</feature>
<dbReference type="Proteomes" id="UP000006386">
    <property type="component" value="Chromosome"/>
</dbReference>
<evidence type="ECO:0000313" key="4">
    <source>
        <dbReference type="Proteomes" id="UP000006386"/>
    </source>
</evidence>
<dbReference type="GO" id="GO:0016747">
    <property type="term" value="F:acyltransferase activity, transferring groups other than amino-acyl groups"/>
    <property type="evidence" value="ECO:0007669"/>
    <property type="project" value="InterPro"/>
</dbReference>